<dbReference type="AlphaFoldDB" id="A0A0D3IHP5"/>
<proteinExistence type="predicted"/>
<evidence type="ECO:0000313" key="7">
    <source>
        <dbReference type="Proteomes" id="UP000013827"/>
    </source>
</evidence>
<dbReference type="GO" id="GO:0004674">
    <property type="term" value="F:protein serine/threonine kinase activity"/>
    <property type="evidence" value="ECO:0007669"/>
    <property type="project" value="TreeGrafter"/>
</dbReference>
<evidence type="ECO:0000256" key="4">
    <source>
        <dbReference type="ARBA" id="ARBA00022840"/>
    </source>
</evidence>
<dbReference type="InterPro" id="IPR050660">
    <property type="entry name" value="NEK_Ser/Thr_kinase"/>
</dbReference>
<reference evidence="7" key="1">
    <citation type="journal article" date="2013" name="Nature">
        <title>Pan genome of the phytoplankton Emiliania underpins its global distribution.</title>
        <authorList>
            <person name="Read B.A."/>
            <person name="Kegel J."/>
            <person name="Klute M.J."/>
            <person name="Kuo A."/>
            <person name="Lefebvre S.C."/>
            <person name="Maumus F."/>
            <person name="Mayer C."/>
            <person name="Miller J."/>
            <person name="Monier A."/>
            <person name="Salamov A."/>
            <person name="Young J."/>
            <person name="Aguilar M."/>
            <person name="Claverie J.M."/>
            <person name="Frickenhaus S."/>
            <person name="Gonzalez K."/>
            <person name="Herman E.K."/>
            <person name="Lin Y.C."/>
            <person name="Napier J."/>
            <person name="Ogata H."/>
            <person name="Sarno A.F."/>
            <person name="Shmutz J."/>
            <person name="Schroeder D."/>
            <person name="de Vargas C."/>
            <person name="Verret F."/>
            <person name="von Dassow P."/>
            <person name="Valentin K."/>
            <person name="Van de Peer Y."/>
            <person name="Wheeler G."/>
            <person name="Dacks J.B."/>
            <person name="Delwiche C.F."/>
            <person name="Dyhrman S.T."/>
            <person name="Glockner G."/>
            <person name="John U."/>
            <person name="Richards T."/>
            <person name="Worden A.Z."/>
            <person name="Zhang X."/>
            <person name="Grigoriev I.V."/>
            <person name="Allen A.E."/>
            <person name="Bidle K."/>
            <person name="Borodovsky M."/>
            <person name="Bowler C."/>
            <person name="Brownlee C."/>
            <person name="Cock J.M."/>
            <person name="Elias M."/>
            <person name="Gladyshev V.N."/>
            <person name="Groth M."/>
            <person name="Guda C."/>
            <person name="Hadaegh A."/>
            <person name="Iglesias-Rodriguez M.D."/>
            <person name="Jenkins J."/>
            <person name="Jones B.M."/>
            <person name="Lawson T."/>
            <person name="Leese F."/>
            <person name="Lindquist E."/>
            <person name="Lobanov A."/>
            <person name="Lomsadze A."/>
            <person name="Malik S.B."/>
            <person name="Marsh M.E."/>
            <person name="Mackinder L."/>
            <person name="Mock T."/>
            <person name="Mueller-Roeber B."/>
            <person name="Pagarete A."/>
            <person name="Parker M."/>
            <person name="Probert I."/>
            <person name="Quesneville H."/>
            <person name="Raines C."/>
            <person name="Rensing S.A."/>
            <person name="Riano-Pachon D.M."/>
            <person name="Richier S."/>
            <person name="Rokitta S."/>
            <person name="Shiraiwa Y."/>
            <person name="Soanes D.M."/>
            <person name="van der Giezen M."/>
            <person name="Wahlund T.M."/>
            <person name="Williams B."/>
            <person name="Wilson W."/>
            <person name="Wolfe G."/>
            <person name="Wurch L.L."/>
        </authorList>
    </citation>
    <scope>NUCLEOTIDE SEQUENCE</scope>
</reference>
<organism evidence="6 7">
    <name type="scientific">Emiliania huxleyi (strain CCMP1516)</name>
    <dbReference type="NCBI Taxonomy" id="280463"/>
    <lineage>
        <taxon>Eukaryota</taxon>
        <taxon>Haptista</taxon>
        <taxon>Haptophyta</taxon>
        <taxon>Prymnesiophyceae</taxon>
        <taxon>Isochrysidales</taxon>
        <taxon>Noelaerhabdaceae</taxon>
        <taxon>Emiliania</taxon>
    </lineage>
</organism>
<dbReference type="PaxDb" id="2903-EOD10780"/>
<keyword evidence="7" id="KW-1185">Reference proteome</keyword>
<reference evidence="6" key="2">
    <citation type="submission" date="2024-10" db="UniProtKB">
        <authorList>
            <consortium name="EnsemblProtists"/>
        </authorList>
    </citation>
    <scope>IDENTIFICATION</scope>
</reference>
<dbReference type="RefSeq" id="XP_005763209.1">
    <property type="nucleotide sequence ID" value="XM_005763152.1"/>
</dbReference>
<keyword evidence="1" id="KW-0808">Transferase</keyword>
<evidence type="ECO:0000256" key="1">
    <source>
        <dbReference type="ARBA" id="ARBA00022679"/>
    </source>
</evidence>
<dbReference type="GeneID" id="17256934"/>
<keyword evidence="3" id="KW-0418">Kinase</keyword>
<keyword evidence="2" id="KW-0547">Nucleotide-binding</keyword>
<dbReference type="PANTHER" id="PTHR43671:SF92">
    <property type="entry name" value="SERINE_THREONINE-PROTEIN KINASE NEK10"/>
    <property type="match status" value="1"/>
</dbReference>
<name>A0A0D3IHP5_EMIH1</name>
<protein>
    <recommendedName>
        <fullName evidence="5">Protein kinase domain-containing protein</fullName>
    </recommendedName>
</protein>
<evidence type="ECO:0000256" key="3">
    <source>
        <dbReference type="ARBA" id="ARBA00022777"/>
    </source>
</evidence>
<dbReference type="OMA" id="RIVEANY"/>
<dbReference type="HOGENOM" id="CLU_000288_63_23_1"/>
<dbReference type="eggNOG" id="KOG0589">
    <property type="taxonomic scope" value="Eukaryota"/>
</dbReference>
<dbReference type="InterPro" id="IPR000719">
    <property type="entry name" value="Prot_kinase_dom"/>
</dbReference>
<dbReference type="Proteomes" id="UP000013827">
    <property type="component" value="Unassembled WGS sequence"/>
</dbReference>
<dbReference type="GO" id="GO:1902749">
    <property type="term" value="P:regulation of cell cycle G2/M phase transition"/>
    <property type="evidence" value="ECO:0007669"/>
    <property type="project" value="TreeGrafter"/>
</dbReference>
<dbReference type="STRING" id="2903.R1D8J4"/>
<evidence type="ECO:0000259" key="5">
    <source>
        <dbReference type="PROSITE" id="PS50011"/>
    </source>
</evidence>
<dbReference type="PROSITE" id="PS00109">
    <property type="entry name" value="PROTEIN_KINASE_TYR"/>
    <property type="match status" value="1"/>
</dbReference>
<dbReference type="PROSITE" id="PS50011">
    <property type="entry name" value="PROTEIN_KINASE_DOM"/>
    <property type="match status" value="1"/>
</dbReference>
<dbReference type="InterPro" id="IPR011009">
    <property type="entry name" value="Kinase-like_dom_sf"/>
</dbReference>
<keyword evidence="4" id="KW-0067">ATP-binding</keyword>
<feature type="domain" description="Protein kinase" evidence="5">
    <location>
        <begin position="1"/>
        <end position="215"/>
    </location>
</feature>
<dbReference type="InterPro" id="IPR008266">
    <property type="entry name" value="Tyr_kinase_AS"/>
</dbReference>
<accession>A0A0D3IHP5</accession>
<dbReference type="SUPFAM" id="SSF56112">
    <property type="entry name" value="Protein kinase-like (PK-like)"/>
    <property type="match status" value="1"/>
</dbReference>
<dbReference type="GO" id="GO:0005524">
    <property type="term" value="F:ATP binding"/>
    <property type="evidence" value="ECO:0007669"/>
    <property type="project" value="UniProtKB-KW"/>
</dbReference>
<dbReference type="PANTHER" id="PTHR43671">
    <property type="entry name" value="SERINE/THREONINE-PROTEIN KINASE NEK"/>
    <property type="match status" value="1"/>
</dbReference>
<dbReference type="KEGG" id="ehx:EMIHUDRAFT_43210"/>
<sequence>KLLEREVGILRSLQHPNIIRYYDSFVEDAYLYIVMELVDGSTLLDHLNAIDERGDTMPETRLWHIFCQVCMALRYCHKVKQVVHRDLTPSNIMLADGNTVKLADFGLARQRLGTNSVMESVVGSVLYQCPELIQHEAYSEKADIWRPASRSLGCILYQMATLRPPFEGGNPLVVAARIVEANYPPVPDGRSPLLLSAVGAMLTADPARRPDIDDV</sequence>
<evidence type="ECO:0000256" key="2">
    <source>
        <dbReference type="ARBA" id="ARBA00022741"/>
    </source>
</evidence>
<evidence type="ECO:0000313" key="6">
    <source>
        <dbReference type="EnsemblProtists" id="EOD10780"/>
    </source>
</evidence>
<dbReference type="Gene3D" id="1.10.510.10">
    <property type="entry name" value="Transferase(Phosphotransferase) domain 1"/>
    <property type="match status" value="1"/>
</dbReference>
<dbReference type="Pfam" id="PF00069">
    <property type="entry name" value="Pkinase"/>
    <property type="match status" value="1"/>
</dbReference>
<dbReference type="EnsemblProtists" id="EOD10780">
    <property type="protein sequence ID" value="EOD10780"/>
    <property type="gene ID" value="EMIHUDRAFT_43210"/>
</dbReference>